<organism evidence="3 4">
    <name type="scientific">Helicostylum pulchrum</name>
    <dbReference type="NCBI Taxonomy" id="562976"/>
    <lineage>
        <taxon>Eukaryota</taxon>
        <taxon>Fungi</taxon>
        <taxon>Fungi incertae sedis</taxon>
        <taxon>Mucoromycota</taxon>
        <taxon>Mucoromycotina</taxon>
        <taxon>Mucoromycetes</taxon>
        <taxon>Mucorales</taxon>
        <taxon>Mucorineae</taxon>
        <taxon>Mucoraceae</taxon>
        <taxon>Helicostylum</taxon>
    </lineage>
</organism>
<evidence type="ECO:0000256" key="1">
    <source>
        <dbReference type="SAM" id="MobiDB-lite"/>
    </source>
</evidence>
<feature type="compositionally biased region" description="Basic and acidic residues" evidence="1">
    <location>
        <begin position="572"/>
        <end position="598"/>
    </location>
</feature>
<name>A0ABP9XWK0_9FUNG</name>
<dbReference type="InterPro" id="IPR026588">
    <property type="entry name" value="Choice_anch_A"/>
</dbReference>
<feature type="compositionally biased region" description="Low complexity" evidence="1">
    <location>
        <begin position="374"/>
        <end position="384"/>
    </location>
</feature>
<sequence>MVDSALNWFREGGNNFKMEGKLHRRDDGANTCSNSQASQAFLTFTGIFFGDFITTDGQDISGPLAVRGNMSASTYTINANHDVDCSDVKNNLNGYGLVVGGNYNGGGNRVRGAIFLPAGTDTSTIQQLNSDCPIITDKGTGLLDFGQTYTNAVSASQKLSNFGPTILLSSSDKLTRISDKVGDFDVVTMNTCEFGCTFHSGQLSDPTKMLYGIGNWNGPQDMSWPMALIVNIPVTVGSTITIAGNQPSLGILPCSTLYNFYPSDLAGNYLSGKIYFNRNTGGQLGGLTLAPEADINDSDTGSFAGQLIANNYKWQNNGVEIHDYVAIGGRCTTFLGCLPIENNTDPVYPGEFVVTPPVPSSSSEDFSTVTDPISSGSSEYSSTDTGLYDLPSSDYSLSSSSLNTDQTVGGSSYVTVTVTVTVPSSSMTYQTITDIPSGTPSSTPPETYSTLTGENSSTSATDDTIFVVTKSIYLSSTSASSESQSNNQSVSDNQSVTSDSAVGTGRSVDNTMSASITVSFSIDVSPTIEESMYYTYGEYLHIHEDEWHDHQGYDGMTKKKNSKQWHHKQYYHDHSGEDDTYDDNKGDNDDIDDNKGDNDDIDDKDEYDDEDECDEDEEHSHSRHYHKGKGNK</sequence>
<comment type="caution">
    <text evidence="3">The sequence shown here is derived from an EMBL/GenBank/DDBJ whole genome shotgun (WGS) entry which is preliminary data.</text>
</comment>
<dbReference type="Proteomes" id="UP001476247">
    <property type="component" value="Unassembled WGS sequence"/>
</dbReference>
<feature type="region of interest" description="Disordered" evidence="1">
    <location>
        <begin position="431"/>
        <end position="459"/>
    </location>
</feature>
<evidence type="ECO:0000313" key="4">
    <source>
        <dbReference type="Proteomes" id="UP001476247"/>
    </source>
</evidence>
<protein>
    <recommendedName>
        <fullName evidence="2">Choice-of-anchor A domain-containing protein</fullName>
    </recommendedName>
</protein>
<reference evidence="3 4" key="1">
    <citation type="submission" date="2024-04" db="EMBL/GenBank/DDBJ databases">
        <title>genome sequences of Mucor flavus KT1a and Helicostylum pulchrum KT1b strains isolation_sourced from the surface of a dry-aged beef.</title>
        <authorList>
            <person name="Toyotome T."/>
            <person name="Hosono M."/>
            <person name="Torimaru M."/>
            <person name="Fukuda K."/>
            <person name="Mikami N."/>
        </authorList>
    </citation>
    <scope>NUCLEOTIDE SEQUENCE [LARGE SCALE GENOMIC DNA]</scope>
    <source>
        <strain evidence="3 4">KT1b</strain>
    </source>
</reference>
<feature type="compositionally biased region" description="Basic residues" evidence="1">
    <location>
        <begin position="621"/>
        <end position="632"/>
    </location>
</feature>
<evidence type="ECO:0000313" key="3">
    <source>
        <dbReference type="EMBL" id="GAA5799146.1"/>
    </source>
</evidence>
<dbReference type="EMBL" id="BAABUJ010000012">
    <property type="protein sequence ID" value="GAA5799146.1"/>
    <property type="molecule type" value="Genomic_DNA"/>
</dbReference>
<dbReference type="NCBIfam" id="TIGR04215">
    <property type="entry name" value="choice_anch_A"/>
    <property type="match status" value="1"/>
</dbReference>
<evidence type="ECO:0000259" key="2">
    <source>
        <dbReference type="Pfam" id="PF20597"/>
    </source>
</evidence>
<dbReference type="Pfam" id="PF20597">
    <property type="entry name" value="pAdhesive_15"/>
    <property type="match status" value="1"/>
</dbReference>
<accession>A0ABP9XWK0</accession>
<feature type="compositionally biased region" description="Low complexity" evidence="1">
    <location>
        <begin position="477"/>
        <end position="500"/>
    </location>
</feature>
<gene>
    <name evidence="3" type="ORF">HPULCUR_004556</name>
</gene>
<feature type="compositionally biased region" description="Low complexity" evidence="1">
    <location>
        <begin position="431"/>
        <end position="452"/>
    </location>
</feature>
<proteinExistence type="predicted"/>
<feature type="domain" description="Choice-of-anchor A" evidence="2">
    <location>
        <begin position="40"/>
        <end position="321"/>
    </location>
</feature>
<keyword evidence="4" id="KW-1185">Reference proteome</keyword>
<feature type="compositionally biased region" description="Acidic residues" evidence="1">
    <location>
        <begin position="599"/>
        <end position="617"/>
    </location>
</feature>
<feature type="region of interest" description="Disordered" evidence="1">
    <location>
        <begin position="572"/>
        <end position="632"/>
    </location>
</feature>
<feature type="region of interest" description="Disordered" evidence="1">
    <location>
        <begin position="358"/>
        <end position="384"/>
    </location>
</feature>
<feature type="region of interest" description="Disordered" evidence="1">
    <location>
        <begin position="477"/>
        <end position="508"/>
    </location>
</feature>
<feature type="compositionally biased region" description="Polar residues" evidence="1">
    <location>
        <begin position="364"/>
        <end position="373"/>
    </location>
</feature>